<comment type="caution">
    <text evidence="2">The sequence shown here is derived from an EMBL/GenBank/DDBJ whole genome shotgun (WGS) entry which is preliminary data.</text>
</comment>
<protein>
    <recommendedName>
        <fullName evidence="1">DUF7305 domain-containing protein</fullName>
    </recommendedName>
</protein>
<evidence type="ECO:0000259" key="1">
    <source>
        <dbReference type="Pfam" id="PF23981"/>
    </source>
</evidence>
<evidence type="ECO:0000313" key="2">
    <source>
        <dbReference type="EMBL" id="NCJ07997.1"/>
    </source>
</evidence>
<name>A0A8K2A1W4_9CYAN</name>
<dbReference type="Proteomes" id="UP000607397">
    <property type="component" value="Unassembled WGS sequence"/>
</dbReference>
<sequence>MIFFLRLPCTYRLGGSKSLELSGGTNLTLGTGDQDMTVVLHLDGELVLSGESSIQLKPRTKMVMYINGDATFSGGSSTRPEDAQIYVYGKRKVTLSGGSGASLFLFAPDSAVTFSGGSNISGAVWARSWKGSGSSFLIEKNVDPSQLKVMLPNSQRFESIQSWQRQAVN</sequence>
<proteinExistence type="predicted"/>
<evidence type="ECO:0000313" key="3">
    <source>
        <dbReference type="Proteomes" id="UP000607397"/>
    </source>
</evidence>
<gene>
    <name evidence="2" type="ORF">GS597_16080</name>
</gene>
<dbReference type="RefSeq" id="WP_161826475.1">
    <property type="nucleotide sequence ID" value="NZ_WVIC01000038.1"/>
</dbReference>
<dbReference type="EMBL" id="WVIC01000038">
    <property type="protein sequence ID" value="NCJ07997.1"/>
    <property type="molecule type" value="Genomic_DNA"/>
</dbReference>
<accession>A0A8K2A1W4</accession>
<organism evidence="2 3">
    <name type="scientific">Petrachloros mirabilis ULC683</name>
    <dbReference type="NCBI Taxonomy" id="2781853"/>
    <lineage>
        <taxon>Bacteria</taxon>
        <taxon>Bacillati</taxon>
        <taxon>Cyanobacteriota</taxon>
        <taxon>Cyanophyceae</taxon>
        <taxon>Synechococcales</taxon>
        <taxon>Petrachlorosaceae</taxon>
        <taxon>Petrachloros</taxon>
        <taxon>Petrachloros mirabilis</taxon>
    </lineage>
</organism>
<keyword evidence="3" id="KW-1185">Reference proteome</keyword>
<dbReference type="Pfam" id="PF23981">
    <property type="entry name" value="DUF7305"/>
    <property type="match status" value="1"/>
</dbReference>
<reference evidence="2" key="1">
    <citation type="submission" date="2019-12" db="EMBL/GenBank/DDBJ databases">
        <title>High-Quality draft genome sequences of three cyanobacteria isolated from the limestone walls of the Old Cathedral of Coimbra.</title>
        <authorList>
            <person name="Tiago I."/>
            <person name="Soares F."/>
            <person name="Portugal A."/>
        </authorList>
    </citation>
    <scope>NUCLEOTIDE SEQUENCE [LARGE SCALE GENOMIC DNA]</scope>
    <source>
        <strain evidence="2">C</strain>
    </source>
</reference>
<feature type="domain" description="DUF7305" evidence="1">
    <location>
        <begin position="19"/>
        <end position="133"/>
    </location>
</feature>
<dbReference type="InterPro" id="IPR055729">
    <property type="entry name" value="DUF7305"/>
</dbReference>
<dbReference type="AlphaFoldDB" id="A0A8K2A1W4"/>